<evidence type="ECO:0000313" key="2">
    <source>
        <dbReference type="EMBL" id="MBB4119331.1"/>
    </source>
</evidence>
<dbReference type="RefSeq" id="WP_183477686.1">
    <property type="nucleotide sequence ID" value="NZ_JACIFO010000006.1"/>
</dbReference>
<keyword evidence="1" id="KW-1133">Transmembrane helix</keyword>
<name>A0A840EQL0_9FLAO</name>
<feature type="transmembrane region" description="Helical" evidence="1">
    <location>
        <begin position="5"/>
        <end position="23"/>
    </location>
</feature>
<keyword evidence="3" id="KW-1185">Reference proteome</keyword>
<sequence length="65" mass="7174">MKYFIYFLIVTAIGLLIFNATMLDFTNIFGKESSVALVGILACLCVIVLMIILLMSKAIKKKVDG</sequence>
<evidence type="ECO:0000256" key="1">
    <source>
        <dbReference type="SAM" id="Phobius"/>
    </source>
</evidence>
<feature type="transmembrane region" description="Helical" evidence="1">
    <location>
        <begin position="35"/>
        <end position="55"/>
    </location>
</feature>
<gene>
    <name evidence="2" type="ORF">GGR32_001629</name>
</gene>
<evidence type="ECO:0000313" key="3">
    <source>
        <dbReference type="Proteomes" id="UP000553034"/>
    </source>
</evidence>
<organism evidence="2 3">
    <name type="scientific">Mesonia hippocampi</name>
    <dbReference type="NCBI Taxonomy" id="1628250"/>
    <lineage>
        <taxon>Bacteria</taxon>
        <taxon>Pseudomonadati</taxon>
        <taxon>Bacteroidota</taxon>
        <taxon>Flavobacteriia</taxon>
        <taxon>Flavobacteriales</taxon>
        <taxon>Flavobacteriaceae</taxon>
        <taxon>Mesonia</taxon>
    </lineage>
</organism>
<dbReference type="EMBL" id="JACIFO010000006">
    <property type="protein sequence ID" value="MBB4119331.1"/>
    <property type="molecule type" value="Genomic_DNA"/>
</dbReference>
<dbReference type="Proteomes" id="UP000553034">
    <property type="component" value="Unassembled WGS sequence"/>
</dbReference>
<reference evidence="2 3" key="1">
    <citation type="submission" date="2020-08" db="EMBL/GenBank/DDBJ databases">
        <title>Genomic Encyclopedia of Type Strains, Phase IV (KMG-IV): sequencing the most valuable type-strain genomes for metagenomic binning, comparative biology and taxonomic classification.</title>
        <authorList>
            <person name="Goeker M."/>
        </authorList>
    </citation>
    <scope>NUCLEOTIDE SEQUENCE [LARGE SCALE GENOMIC DNA]</scope>
    <source>
        <strain evidence="2 3">DSM 29568</strain>
    </source>
</reference>
<comment type="caution">
    <text evidence="2">The sequence shown here is derived from an EMBL/GenBank/DDBJ whole genome shotgun (WGS) entry which is preliminary data.</text>
</comment>
<keyword evidence="1" id="KW-0812">Transmembrane</keyword>
<keyword evidence="1" id="KW-0472">Membrane</keyword>
<proteinExistence type="predicted"/>
<dbReference type="AlphaFoldDB" id="A0A840EQL0"/>
<accession>A0A840EQL0</accession>
<protein>
    <submittedName>
        <fullName evidence="2">Uncharacterized membrane protein YhaH (DUF805 family)</fullName>
    </submittedName>
</protein>